<evidence type="ECO:0000256" key="9">
    <source>
        <dbReference type="ARBA" id="ARBA00022741"/>
    </source>
</evidence>
<evidence type="ECO:0000256" key="6">
    <source>
        <dbReference type="ARBA" id="ARBA00022475"/>
    </source>
</evidence>
<evidence type="ECO:0000256" key="1">
    <source>
        <dbReference type="ARBA" id="ARBA00003417"/>
    </source>
</evidence>
<sequence length="929" mass="100711">MADCPGQVPYGISISPIPGSRFADLTEKNQFIGEGSDAKKSSEDDADDSEDNMDALIEDLESHDGRADEEYEASDDFDSAGAVPDELLQTDTRTGLTDSEVLARRKKYGLNQMKEETENLFLKFLSYFVGPIQFVMEAAAVLAAGLQDWVDFGVICALLFLNAAVGFVQEYQAGSIVEELKKTLALKAIVLRNGDLFEVEASQVVPGDILRVEEGTIVPADCRIITEQAFLQVDQSSITGESLVADKHYGDTCYASSAVKRGDAFVIITATGDHTYVGRAAAMVKAASAGSGHFTEVLNGIGTVLLILVIMTLLVVWVASFYRSNGIVTILKFTLAITIIGVPVGLPAVVTTTMAVGAAYLAKRQAIVQKLSAIESLAGVEILCSDKTGTLTKNKLSLADPYTVAGVDREDLMLTACLAASRKKKGIDAIDKAFLKALRQYPRAKSMLTQYKVLEFYPFDPVSKKVTAVVLSPQGERIVCVKGAPLFVLKTVEEDNAVPEEVVSDYKTKVAEFATRGYRSLGVARKRGEGKWEILGIMPCSDPPRHDTAQTINEAKTLGLQIKMLTGDAVGIARETSRQLGLGTNVYNAERLGLGGGGTMPGSEVYDFVEAADGFAEVFPQHKYNVVEILQQRGYLVAMTGDGVNDAPSLKKADTGIAVEGASDAARSAADIVFLAPGLTAIIDALKTSRQIFHRMYAYVVYRIALSLHLEIFLGLWMVILNECLNLQLVVFIAIFADIATLAIAYDNAPFSRTPVKWNLPKLWGTSIVLGVVLAIGTWITLTTMLAGGEDGGIVQNFGKRDEVLFLEIALTENWLIFITRASGPFWSSIPSWQLTGAILIVDLLATFFCLFGWFDNGNTSIVAVVRVWVFSFGVFCVMGGIYYLLQGSKGFDNIMHGKSPRSSSVKQRSLEDFVVSLQRVSTQHEKNP</sequence>
<dbReference type="GO" id="GO:0120029">
    <property type="term" value="P:proton export across plasma membrane"/>
    <property type="evidence" value="ECO:0007669"/>
    <property type="project" value="UniProtKB-UniRule"/>
</dbReference>
<keyword evidence="12 18" id="KW-0460">Magnesium</keyword>
<evidence type="ECO:0000313" key="22">
    <source>
        <dbReference type="Proteomes" id="UP000319663"/>
    </source>
</evidence>
<evidence type="ECO:0000256" key="13">
    <source>
        <dbReference type="ARBA" id="ARBA00022967"/>
    </source>
</evidence>
<dbReference type="FunFam" id="3.40.1110.10:FF:000005">
    <property type="entry name" value="Plasma membrane ATPase"/>
    <property type="match status" value="1"/>
</dbReference>
<evidence type="ECO:0000256" key="4">
    <source>
        <dbReference type="ARBA" id="ARBA00012476"/>
    </source>
</evidence>
<dbReference type="GO" id="GO:0016887">
    <property type="term" value="F:ATP hydrolysis activity"/>
    <property type="evidence" value="ECO:0007669"/>
    <property type="project" value="InterPro"/>
</dbReference>
<dbReference type="SFLD" id="SFLDF00027">
    <property type="entry name" value="p-type_atpase"/>
    <property type="match status" value="1"/>
</dbReference>
<dbReference type="OrthoDB" id="116380at2759"/>
<dbReference type="InterPro" id="IPR036412">
    <property type="entry name" value="HAD-like_sf"/>
</dbReference>
<keyword evidence="15 18" id="KW-0406">Ion transport</keyword>
<protein>
    <recommendedName>
        <fullName evidence="17 18">Plasma membrane ATPase</fullName>
        <ecNumber evidence="4 18">7.1.2.1</ecNumber>
    </recommendedName>
</protein>
<feature type="transmembrane region" description="Helical" evidence="18">
    <location>
        <begin position="297"/>
        <end position="322"/>
    </location>
</feature>
<dbReference type="EMBL" id="VIFY01000091">
    <property type="protein sequence ID" value="TQB70941.1"/>
    <property type="molecule type" value="Genomic_DNA"/>
</dbReference>
<dbReference type="InterPro" id="IPR023299">
    <property type="entry name" value="ATPase_P-typ_cyto_dom_N"/>
</dbReference>
<keyword evidence="14 18" id="KW-1133">Transmembrane helix</keyword>
<keyword evidence="11 18" id="KW-0067">ATP-binding</keyword>
<dbReference type="InterPro" id="IPR023298">
    <property type="entry name" value="ATPase_P-typ_TM_dom_sf"/>
</dbReference>
<dbReference type="SFLD" id="SFLDS00003">
    <property type="entry name" value="Haloacid_Dehalogenase"/>
    <property type="match status" value="1"/>
</dbReference>
<keyword evidence="22" id="KW-1185">Reference proteome</keyword>
<feature type="transmembrane region" description="Helical" evidence="18">
    <location>
        <begin position="334"/>
        <end position="362"/>
    </location>
</feature>
<evidence type="ECO:0000256" key="3">
    <source>
        <dbReference type="ARBA" id="ARBA00008804"/>
    </source>
</evidence>
<comment type="catalytic activity">
    <reaction evidence="18">
        <text>ATP + H2O + H(+)(in) = ADP + phosphate + 2 H(+)(out)</text>
        <dbReference type="Rhea" id="RHEA:20852"/>
        <dbReference type="ChEBI" id="CHEBI:15377"/>
        <dbReference type="ChEBI" id="CHEBI:15378"/>
        <dbReference type="ChEBI" id="CHEBI:30616"/>
        <dbReference type="ChEBI" id="CHEBI:43474"/>
        <dbReference type="ChEBI" id="CHEBI:456216"/>
        <dbReference type="EC" id="7.1.2.1"/>
    </reaction>
</comment>
<keyword evidence="9 18" id="KW-0547">Nucleotide-binding</keyword>
<evidence type="ECO:0000256" key="8">
    <source>
        <dbReference type="ARBA" id="ARBA00022723"/>
    </source>
</evidence>
<dbReference type="Proteomes" id="UP000319663">
    <property type="component" value="Unassembled WGS sequence"/>
</dbReference>
<dbReference type="SFLD" id="SFLDG00002">
    <property type="entry name" value="C1.7:_P-type_atpase_like"/>
    <property type="match status" value="1"/>
</dbReference>
<evidence type="ECO:0000256" key="7">
    <source>
        <dbReference type="ARBA" id="ARBA00022692"/>
    </source>
</evidence>
<feature type="transmembrane region" description="Helical" evidence="18">
    <location>
        <begin position="149"/>
        <end position="168"/>
    </location>
</feature>
<dbReference type="SUPFAM" id="SSF81665">
    <property type="entry name" value="Calcium ATPase, transmembrane domain M"/>
    <property type="match status" value="1"/>
</dbReference>
<dbReference type="Pfam" id="PF00122">
    <property type="entry name" value="E1-E2_ATPase"/>
    <property type="match status" value="1"/>
</dbReference>
<dbReference type="AlphaFoldDB" id="A0A507QVD4"/>
<dbReference type="Gene3D" id="3.40.50.1000">
    <property type="entry name" value="HAD superfamily/HAD-like"/>
    <property type="match status" value="1"/>
</dbReference>
<dbReference type="PRINTS" id="PR00119">
    <property type="entry name" value="CATATPASE"/>
</dbReference>
<comment type="function">
    <text evidence="1">The plasma membrane ATPase of plants and fungi is a hydrogen ion pump. The proton gradient it generates drives the active transport of nutrients by H(+)-symport. The resulting external acidification and/or internal alkinization may mediate growth responses.</text>
</comment>
<dbReference type="SUPFAM" id="SSF56784">
    <property type="entry name" value="HAD-like"/>
    <property type="match status" value="1"/>
</dbReference>
<evidence type="ECO:0000256" key="17">
    <source>
        <dbReference type="ARBA" id="ARBA00071631"/>
    </source>
</evidence>
<feature type="compositionally biased region" description="Acidic residues" evidence="19">
    <location>
        <begin position="69"/>
        <end position="78"/>
    </location>
</feature>
<evidence type="ECO:0000256" key="10">
    <source>
        <dbReference type="ARBA" id="ARBA00022781"/>
    </source>
</evidence>
<comment type="caution">
    <text evidence="21">The sequence shown here is derived from an EMBL/GenBank/DDBJ whole genome shotgun (WGS) entry which is preliminary data.</text>
</comment>
<dbReference type="SMART" id="SM00831">
    <property type="entry name" value="Cation_ATPase_N"/>
    <property type="match status" value="1"/>
</dbReference>
<dbReference type="InterPro" id="IPR059000">
    <property type="entry name" value="ATPase_P-type_domA"/>
</dbReference>
<dbReference type="GO" id="GO:0008553">
    <property type="term" value="F:P-type proton-exporting transporter activity"/>
    <property type="evidence" value="ECO:0007669"/>
    <property type="project" value="UniProtKB-UniRule"/>
</dbReference>
<evidence type="ECO:0000256" key="14">
    <source>
        <dbReference type="ARBA" id="ARBA00022989"/>
    </source>
</evidence>
<evidence type="ECO:0000256" key="19">
    <source>
        <dbReference type="SAM" id="MobiDB-lite"/>
    </source>
</evidence>
<feature type="compositionally biased region" description="Acidic residues" evidence="19">
    <location>
        <begin position="44"/>
        <end position="59"/>
    </location>
</feature>
<dbReference type="GO" id="GO:0046872">
    <property type="term" value="F:metal ion binding"/>
    <property type="evidence" value="ECO:0007669"/>
    <property type="project" value="UniProtKB-KW"/>
</dbReference>
<dbReference type="STRING" id="5098.A0A507QVD4"/>
<evidence type="ECO:0000313" key="21">
    <source>
        <dbReference type="EMBL" id="TQB70941.1"/>
    </source>
</evidence>
<dbReference type="InterPro" id="IPR044492">
    <property type="entry name" value="P_typ_ATPase_HD_dom"/>
</dbReference>
<comment type="subcellular location">
    <subcellularLocation>
        <location evidence="2 18">Cell membrane</location>
        <topology evidence="2 18">Multi-pass membrane protein</topology>
    </subcellularLocation>
</comment>
<dbReference type="PRINTS" id="PR00120">
    <property type="entry name" value="HATPASE"/>
</dbReference>
<keyword evidence="5 18" id="KW-0813">Transport</keyword>
<name>A0A507QVD4_MONPU</name>
<dbReference type="GO" id="GO:0005886">
    <property type="term" value="C:plasma membrane"/>
    <property type="evidence" value="ECO:0007669"/>
    <property type="project" value="UniProtKB-SubCell"/>
</dbReference>
<keyword evidence="16 18" id="KW-0472">Membrane</keyword>
<keyword evidence="6" id="KW-1003">Cell membrane</keyword>
<evidence type="ECO:0000256" key="2">
    <source>
        <dbReference type="ARBA" id="ARBA00004651"/>
    </source>
</evidence>
<feature type="transmembrane region" description="Helical" evidence="18">
    <location>
        <begin position="767"/>
        <end position="789"/>
    </location>
</feature>
<dbReference type="FunFam" id="2.70.150.10:FF:000011">
    <property type="entry name" value="Plasma membrane ATPase"/>
    <property type="match status" value="1"/>
</dbReference>
<dbReference type="SUPFAM" id="SSF81653">
    <property type="entry name" value="Calcium ATPase, transduction domain A"/>
    <property type="match status" value="1"/>
</dbReference>
<dbReference type="FunFam" id="3.40.50.1000:FF:000008">
    <property type="entry name" value="Plasma membrane ATPase"/>
    <property type="match status" value="1"/>
</dbReference>
<evidence type="ECO:0000259" key="20">
    <source>
        <dbReference type="SMART" id="SM00831"/>
    </source>
</evidence>
<feature type="transmembrane region" description="Helical" evidence="18">
    <location>
        <begin position="727"/>
        <end position="746"/>
    </location>
</feature>
<dbReference type="EC" id="7.1.2.1" evidence="4 18"/>
<evidence type="ECO:0000256" key="5">
    <source>
        <dbReference type="ARBA" id="ARBA00022448"/>
    </source>
</evidence>
<evidence type="ECO:0000256" key="15">
    <source>
        <dbReference type="ARBA" id="ARBA00023065"/>
    </source>
</evidence>
<dbReference type="CDD" id="cd02076">
    <property type="entry name" value="P-type_ATPase_H"/>
    <property type="match status" value="1"/>
</dbReference>
<gene>
    <name evidence="21" type="primary">PMA1</name>
    <name evidence="21" type="ORF">MPDQ_007954</name>
</gene>
<keyword evidence="13 18" id="KW-1278">Translocase</keyword>
<dbReference type="PROSITE" id="PS00154">
    <property type="entry name" value="ATPASE_E1_E2"/>
    <property type="match status" value="1"/>
</dbReference>
<dbReference type="InterPro" id="IPR018303">
    <property type="entry name" value="ATPase_P-typ_P_site"/>
</dbReference>
<dbReference type="PANTHER" id="PTHR42861">
    <property type="entry name" value="CALCIUM-TRANSPORTING ATPASE"/>
    <property type="match status" value="1"/>
</dbReference>
<dbReference type="Gene3D" id="2.70.150.10">
    <property type="entry name" value="Calcium-transporting ATPase, cytoplasmic transduction domain A"/>
    <property type="match status" value="1"/>
</dbReference>
<dbReference type="InterPro" id="IPR006534">
    <property type="entry name" value="P-type_ATPase_IIIA"/>
</dbReference>
<keyword evidence="10 18" id="KW-0375">Hydrogen ion transport</keyword>
<accession>A0A507QVD4</accession>
<evidence type="ECO:0000256" key="16">
    <source>
        <dbReference type="ARBA" id="ARBA00023136"/>
    </source>
</evidence>
<dbReference type="InterPro" id="IPR001757">
    <property type="entry name" value="P_typ_ATPase"/>
</dbReference>
<dbReference type="InterPro" id="IPR023214">
    <property type="entry name" value="HAD_sf"/>
</dbReference>
<dbReference type="Gene3D" id="1.20.1110.10">
    <property type="entry name" value="Calcium-transporting ATPase, transmembrane domain"/>
    <property type="match status" value="1"/>
</dbReference>
<feature type="region of interest" description="Disordered" evidence="19">
    <location>
        <begin position="28"/>
        <end position="84"/>
    </location>
</feature>
<dbReference type="Gene3D" id="3.40.1110.10">
    <property type="entry name" value="Calcium-transporting ATPase, cytoplasmic domain N"/>
    <property type="match status" value="1"/>
</dbReference>
<feature type="domain" description="Cation-transporting P-type ATPase N-terminal" evidence="20">
    <location>
        <begin position="79"/>
        <end position="148"/>
    </location>
</feature>
<feature type="transmembrane region" description="Helical" evidence="18">
    <location>
        <begin position="835"/>
        <end position="855"/>
    </location>
</feature>
<keyword evidence="7 18" id="KW-0812">Transmembrane</keyword>
<comment type="similarity">
    <text evidence="3 18">Belongs to the cation transport ATPase (P-type) (TC 3.A.3) family. Type IIIA subfamily.</text>
</comment>
<keyword evidence="8" id="KW-0479">Metal-binding</keyword>
<dbReference type="NCBIfam" id="TIGR01494">
    <property type="entry name" value="ATPase_P-type"/>
    <property type="match status" value="2"/>
</dbReference>
<reference evidence="21 22" key="1">
    <citation type="submission" date="2019-06" db="EMBL/GenBank/DDBJ databases">
        <title>Wine fermentation using esterase from Monascus purpureus.</title>
        <authorList>
            <person name="Geng C."/>
            <person name="Zhang Y."/>
        </authorList>
    </citation>
    <scope>NUCLEOTIDE SEQUENCE [LARGE SCALE GENOMIC DNA]</scope>
    <source>
        <strain evidence="21">HQ1</strain>
    </source>
</reference>
<dbReference type="Pfam" id="PF00690">
    <property type="entry name" value="Cation_ATPase_N"/>
    <property type="match status" value="1"/>
</dbReference>
<dbReference type="NCBIfam" id="TIGR01647">
    <property type="entry name" value="ATPase-IIIA_H"/>
    <property type="match status" value="1"/>
</dbReference>
<organism evidence="21 22">
    <name type="scientific">Monascus purpureus</name>
    <name type="common">Red mold</name>
    <name type="synonym">Monascus anka</name>
    <dbReference type="NCBI Taxonomy" id="5098"/>
    <lineage>
        <taxon>Eukaryota</taxon>
        <taxon>Fungi</taxon>
        <taxon>Dikarya</taxon>
        <taxon>Ascomycota</taxon>
        <taxon>Pezizomycotina</taxon>
        <taxon>Eurotiomycetes</taxon>
        <taxon>Eurotiomycetidae</taxon>
        <taxon>Eurotiales</taxon>
        <taxon>Aspergillaceae</taxon>
        <taxon>Monascus</taxon>
    </lineage>
</organism>
<dbReference type="GO" id="GO:0005524">
    <property type="term" value="F:ATP binding"/>
    <property type="evidence" value="ECO:0007669"/>
    <property type="project" value="UniProtKB-UniRule"/>
</dbReference>
<evidence type="ECO:0000256" key="12">
    <source>
        <dbReference type="ARBA" id="ARBA00022842"/>
    </source>
</evidence>
<dbReference type="InterPro" id="IPR008250">
    <property type="entry name" value="ATPase_P-typ_transduc_dom_A_sf"/>
</dbReference>
<feature type="transmembrane region" description="Helical" evidence="18">
    <location>
        <begin position="861"/>
        <end position="886"/>
    </location>
</feature>
<dbReference type="InterPro" id="IPR004014">
    <property type="entry name" value="ATPase_P-typ_cation-transptr_N"/>
</dbReference>
<dbReference type="Pfam" id="PF00702">
    <property type="entry name" value="Hydrolase"/>
    <property type="match status" value="1"/>
</dbReference>
<feature type="transmembrane region" description="Helical" evidence="18">
    <location>
        <begin position="120"/>
        <end position="143"/>
    </location>
</feature>
<evidence type="ECO:0000256" key="18">
    <source>
        <dbReference type="RuleBase" id="RU362083"/>
    </source>
</evidence>
<proteinExistence type="inferred from homology"/>
<evidence type="ECO:0000256" key="11">
    <source>
        <dbReference type="ARBA" id="ARBA00022840"/>
    </source>
</evidence>
<feature type="transmembrane region" description="Helical" evidence="18">
    <location>
        <begin position="700"/>
        <end position="721"/>
    </location>
</feature>